<feature type="domain" description="Flagellar assembly protein FliH/Type III secretion system HrpE" evidence="1">
    <location>
        <begin position="76"/>
        <end position="194"/>
    </location>
</feature>
<dbReference type="Proteomes" id="UP000523000">
    <property type="component" value="Unassembled WGS sequence"/>
</dbReference>
<sequence length="204" mass="21072">MSCEPLVFEPAAYTALAGLGPGEDATVSARTRGYAEGYAHGIRAAESAARNQRRELEARTIEAERARTRDHARAIAVLRTASEALERRTVPALDHASAVLAESALLLAEAILGVELSNAPSGARAALDRALSAGRDAEIHSIRMNPADLGLLDPAVGPAAGVKLVADAGLLPGDAISEFADGFLDSRISTALDRARTALLGGAT</sequence>
<gene>
    <name evidence="2" type="ORF">E9229_000087</name>
</gene>
<reference evidence="2 3" key="1">
    <citation type="submission" date="2020-08" db="EMBL/GenBank/DDBJ databases">
        <title>Sequencing the genomes of 1000 actinobacteria strains.</title>
        <authorList>
            <person name="Klenk H.-P."/>
        </authorList>
    </citation>
    <scope>NUCLEOTIDE SEQUENCE [LARGE SCALE GENOMIC DNA]</scope>
    <source>
        <strain evidence="2 3">DSM 22826</strain>
    </source>
</reference>
<accession>A0A839QIP7</accession>
<evidence type="ECO:0000313" key="3">
    <source>
        <dbReference type="Proteomes" id="UP000523000"/>
    </source>
</evidence>
<dbReference type="EMBL" id="JACHVS010000001">
    <property type="protein sequence ID" value="MBB2993896.1"/>
    <property type="molecule type" value="Genomic_DNA"/>
</dbReference>
<keyword evidence="2" id="KW-0969">Cilium</keyword>
<protein>
    <submittedName>
        <fullName evidence="2">Flagellar assembly protein FliH</fullName>
    </submittedName>
</protein>
<dbReference type="InterPro" id="IPR018035">
    <property type="entry name" value="Flagellar_FliH/T3SS_HrpE"/>
</dbReference>
<dbReference type="RefSeq" id="WP_183509249.1">
    <property type="nucleotide sequence ID" value="NZ_BAABGK010000010.1"/>
</dbReference>
<organism evidence="2 3">
    <name type="scientific">Paeniglutamicibacter cryotolerans</name>
    <dbReference type="NCBI Taxonomy" id="670079"/>
    <lineage>
        <taxon>Bacteria</taxon>
        <taxon>Bacillati</taxon>
        <taxon>Actinomycetota</taxon>
        <taxon>Actinomycetes</taxon>
        <taxon>Micrococcales</taxon>
        <taxon>Micrococcaceae</taxon>
        <taxon>Paeniglutamicibacter</taxon>
    </lineage>
</organism>
<evidence type="ECO:0000313" key="2">
    <source>
        <dbReference type="EMBL" id="MBB2993896.1"/>
    </source>
</evidence>
<comment type="caution">
    <text evidence="2">The sequence shown here is derived from an EMBL/GenBank/DDBJ whole genome shotgun (WGS) entry which is preliminary data.</text>
</comment>
<evidence type="ECO:0000259" key="1">
    <source>
        <dbReference type="Pfam" id="PF02108"/>
    </source>
</evidence>
<dbReference type="AlphaFoldDB" id="A0A839QIP7"/>
<keyword evidence="2" id="KW-0282">Flagellum</keyword>
<name>A0A839QIP7_9MICC</name>
<dbReference type="Pfam" id="PF02108">
    <property type="entry name" value="FliH"/>
    <property type="match status" value="1"/>
</dbReference>
<proteinExistence type="predicted"/>
<keyword evidence="2" id="KW-0966">Cell projection</keyword>
<keyword evidence="3" id="KW-1185">Reference proteome</keyword>